<proteinExistence type="predicted"/>
<comment type="caution">
    <text evidence="2">The sequence shown here is derived from an EMBL/GenBank/DDBJ whole genome shotgun (WGS) entry which is preliminary data.</text>
</comment>
<feature type="non-terminal residue" evidence="2">
    <location>
        <position position="1"/>
    </location>
</feature>
<dbReference type="PANTHER" id="PTHR43358:SF4">
    <property type="entry name" value="ALPHA_BETA HYDROLASE FOLD-1 DOMAIN-CONTAINING PROTEIN"/>
    <property type="match status" value="1"/>
</dbReference>
<dbReference type="InterPro" id="IPR052920">
    <property type="entry name" value="DNA-binding_regulatory"/>
</dbReference>
<dbReference type="Proteomes" id="UP000324800">
    <property type="component" value="Unassembled WGS sequence"/>
</dbReference>
<evidence type="ECO:0000313" key="2">
    <source>
        <dbReference type="EMBL" id="KAA6362502.1"/>
    </source>
</evidence>
<dbReference type="EMBL" id="SNRW01024127">
    <property type="protein sequence ID" value="KAA6362502.1"/>
    <property type="molecule type" value="Genomic_DNA"/>
</dbReference>
<reference evidence="2 3" key="1">
    <citation type="submission" date="2019-03" db="EMBL/GenBank/DDBJ databases">
        <title>Single cell metagenomics reveals metabolic interactions within the superorganism composed of flagellate Streblomastix strix and complex community of Bacteroidetes bacteria on its surface.</title>
        <authorList>
            <person name="Treitli S.C."/>
            <person name="Kolisko M."/>
            <person name="Husnik F."/>
            <person name="Keeling P."/>
            <person name="Hampl V."/>
        </authorList>
    </citation>
    <scope>NUCLEOTIDE SEQUENCE [LARGE SCALE GENOMIC DNA]</scope>
    <source>
        <strain evidence="2">ST1C</strain>
    </source>
</reference>
<evidence type="ECO:0000259" key="1">
    <source>
        <dbReference type="Pfam" id="PF12146"/>
    </source>
</evidence>
<sequence>SHNLIPVLIPRGIALVVFDFTGCGRSEGDYITLGWREQSDLENVITYVTNMLHFEKIVLWGRSMGAVAALLCGAKTLPWVRGIIMDSPFASMNEVVQNFTQQADIPCGCCLFPVGRTFVRRNVIKKTGLDIDSFNPIDVAGQSHLPVMIAHAKQDTTINCAQSKEIFDVYGSADKHLVILPGGHNDKRPLMFIDLVLTFIERICDDIIQSEMNMNMNLSQTQSQNQNQVNWNENKATWDELMGGIKKIMN</sequence>
<organism evidence="2 3">
    <name type="scientific">Streblomastix strix</name>
    <dbReference type="NCBI Taxonomy" id="222440"/>
    <lineage>
        <taxon>Eukaryota</taxon>
        <taxon>Metamonada</taxon>
        <taxon>Preaxostyla</taxon>
        <taxon>Oxymonadida</taxon>
        <taxon>Streblomastigidae</taxon>
        <taxon>Streblomastix</taxon>
    </lineage>
</organism>
<feature type="domain" description="Serine aminopeptidase S33" evidence="1">
    <location>
        <begin position="6"/>
        <end position="98"/>
    </location>
</feature>
<gene>
    <name evidence="2" type="ORF">EZS28_041971</name>
</gene>
<dbReference type="OrthoDB" id="10249433at2759"/>
<dbReference type="PANTHER" id="PTHR43358">
    <property type="entry name" value="ALPHA/BETA-HYDROLASE"/>
    <property type="match status" value="1"/>
</dbReference>
<dbReference type="Gene3D" id="3.40.50.1820">
    <property type="entry name" value="alpha/beta hydrolase"/>
    <property type="match status" value="1"/>
</dbReference>
<dbReference type="InterPro" id="IPR022742">
    <property type="entry name" value="Hydrolase_4"/>
</dbReference>
<name>A0A5J4TXE2_9EUKA</name>
<protein>
    <recommendedName>
        <fullName evidence="1">Serine aminopeptidase S33 domain-containing protein</fullName>
    </recommendedName>
</protein>
<dbReference type="InterPro" id="IPR029058">
    <property type="entry name" value="AB_hydrolase_fold"/>
</dbReference>
<dbReference type="Pfam" id="PF12146">
    <property type="entry name" value="Hydrolase_4"/>
    <property type="match status" value="1"/>
</dbReference>
<evidence type="ECO:0000313" key="3">
    <source>
        <dbReference type="Proteomes" id="UP000324800"/>
    </source>
</evidence>
<dbReference type="AlphaFoldDB" id="A0A5J4TXE2"/>
<accession>A0A5J4TXE2</accession>
<dbReference type="SUPFAM" id="SSF53474">
    <property type="entry name" value="alpha/beta-Hydrolases"/>
    <property type="match status" value="1"/>
</dbReference>